<dbReference type="EMBL" id="KU127232">
    <property type="protein sequence ID" value="AML60508.1"/>
    <property type="molecule type" value="Genomic_DNA"/>
</dbReference>
<organism evidence="4">
    <name type="scientific">Rhizophagus irregularis</name>
    <dbReference type="NCBI Taxonomy" id="588596"/>
    <lineage>
        <taxon>Eukaryota</taxon>
        <taxon>Fungi</taxon>
        <taxon>Fungi incertae sedis</taxon>
        <taxon>Mucoromycota</taxon>
        <taxon>Glomeromycotina</taxon>
        <taxon>Glomeromycetes</taxon>
        <taxon>Glomerales</taxon>
        <taxon>Glomeraceae</taxon>
        <taxon>Rhizophagus</taxon>
    </lineage>
</organism>
<evidence type="ECO:0000313" key="4">
    <source>
        <dbReference type="EMBL" id="AML60559.1"/>
    </source>
</evidence>
<dbReference type="AlphaFoldDB" id="A0A140F2C5"/>
<gene>
    <name evidence="4" type="primary">orf149</name>
</gene>
<dbReference type="Pfam" id="PF01541">
    <property type="entry name" value="GIY-YIG"/>
    <property type="match status" value="1"/>
</dbReference>
<geneLocation type="mitochondrion" evidence="4"/>
<name>A0A140F2C5_9GLOM</name>
<dbReference type="GO" id="GO:0004519">
    <property type="term" value="F:endonuclease activity"/>
    <property type="evidence" value="ECO:0007669"/>
    <property type="project" value="InterPro"/>
</dbReference>
<evidence type="ECO:0000313" key="2">
    <source>
        <dbReference type="EMBL" id="AML60479.1"/>
    </source>
</evidence>
<reference evidence="4" key="1">
    <citation type="submission" date="2015-11" db="EMBL/GenBank/DDBJ databases">
        <authorList>
            <person name="Zhang Y."/>
            <person name="Guo Z."/>
        </authorList>
    </citation>
    <scope>NUCLEOTIDE SEQUENCE</scope>
    <source>
        <strain evidence="2">A1</strain>
        <strain evidence="3">A5</strain>
        <strain evidence="4">B3</strain>
    </source>
</reference>
<proteinExistence type="predicted"/>
<dbReference type="CDD" id="cd10445">
    <property type="entry name" value="GIY-YIG_bI1_like"/>
    <property type="match status" value="1"/>
</dbReference>
<dbReference type="SMART" id="SM00465">
    <property type="entry name" value="GIYc"/>
    <property type="match status" value="1"/>
</dbReference>
<keyword evidence="4" id="KW-0496">Mitochondrion</keyword>
<dbReference type="NCBIfam" id="TIGR01453">
    <property type="entry name" value="grpIintron_endo"/>
    <property type="match status" value="1"/>
</dbReference>
<evidence type="ECO:0000313" key="3">
    <source>
        <dbReference type="EMBL" id="AML60508.1"/>
    </source>
</evidence>
<dbReference type="EMBL" id="KU127231">
    <property type="protein sequence ID" value="AML60479.1"/>
    <property type="molecule type" value="Genomic_DNA"/>
</dbReference>
<sequence>MIGLARRLFKLGFNGGVYFWLNTQNGKMYIGSSLNLSKRLANYWETSPRCTSIIRSALLKYGHESFVLIVVFLNSVNKDQILALEQNALDTFKLVYNASPLGFKHSDEAKEKNRQDTLSRGWRGNLHPSYNTGKPVYLIEVTPCFFRSM</sequence>
<dbReference type="InterPro" id="IPR006350">
    <property type="entry name" value="Intron_endoG1"/>
</dbReference>
<dbReference type="EMBL" id="KU127233">
    <property type="protein sequence ID" value="AML60559.1"/>
    <property type="molecule type" value="Genomic_DNA"/>
</dbReference>
<dbReference type="Gene3D" id="3.40.1440.10">
    <property type="entry name" value="GIY-YIG endonuclease"/>
    <property type="match status" value="1"/>
</dbReference>
<dbReference type="InterPro" id="IPR000305">
    <property type="entry name" value="GIY-YIG_endonuc"/>
</dbReference>
<dbReference type="InterPro" id="IPR035901">
    <property type="entry name" value="GIY-YIG_endonuc_sf"/>
</dbReference>
<reference evidence="4" key="2">
    <citation type="journal article" date="2016" name="Nat. Microbiol.">
        <title>Evidence for the sexual origin of heterokaryosis in Arbuscular Mycorrhizal Fungi.</title>
        <authorList>
            <person name="Ropars J."/>
            <person name="Sedzielewska Toro K."/>
            <person name="Noel J."/>
            <person name="Pelin A."/>
            <person name="Charron P."/>
            <person name="Farinelli L."/>
            <person name="Marton T."/>
            <person name="Kruger M."/>
            <person name="Fuchs J."/>
            <person name="Brachmann A."/>
            <person name="Corradi N."/>
        </authorList>
    </citation>
    <scope>NUCLEOTIDE SEQUENCE</scope>
    <source>
        <strain evidence="2">A1</strain>
        <strain evidence="3">A5</strain>
        <strain evidence="4">B3</strain>
    </source>
</reference>
<evidence type="ECO:0000259" key="1">
    <source>
        <dbReference type="PROSITE" id="PS50164"/>
    </source>
</evidence>
<protein>
    <submittedName>
        <fullName evidence="4">GIY-YIG protein</fullName>
    </submittedName>
</protein>
<dbReference type="SUPFAM" id="SSF82771">
    <property type="entry name" value="GIY-YIG endonuclease"/>
    <property type="match status" value="1"/>
</dbReference>
<feature type="domain" description="GIY-YIG" evidence="1">
    <location>
        <begin position="13"/>
        <end position="98"/>
    </location>
</feature>
<dbReference type="PROSITE" id="PS50164">
    <property type="entry name" value="GIY_YIG"/>
    <property type="match status" value="1"/>
</dbReference>
<accession>A0A140F2C5</accession>